<evidence type="ECO:0000313" key="4">
    <source>
        <dbReference type="Proteomes" id="UP000041254"/>
    </source>
</evidence>
<keyword evidence="4" id="KW-1185">Reference proteome</keyword>
<dbReference type="InParanoid" id="A0A0G4E9S6"/>
<evidence type="ECO:0008006" key="5">
    <source>
        <dbReference type="Google" id="ProtNLM"/>
    </source>
</evidence>
<dbReference type="Proteomes" id="UP000041254">
    <property type="component" value="Unassembled WGS sequence"/>
</dbReference>
<reference evidence="3 4" key="1">
    <citation type="submission" date="2014-11" db="EMBL/GenBank/DDBJ databases">
        <authorList>
            <person name="Zhu J."/>
            <person name="Qi W."/>
            <person name="Song R."/>
        </authorList>
    </citation>
    <scope>NUCLEOTIDE SEQUENCE [LARGE SCALE GENOMIC DNA]</scope>
</reference>
<dbReference type="EMBL" id="CDMY01000098">
    <property type="protein sequence ID" value="CEL92671.1"/>
    <property type="molecule type" value="Genomic_DNA"/>
</dbReference>
<accession>A0A0G4E9S6</accession>
<dbReference type="AlphaFoldDB" id="A0A0G4E9S6"/>
<gene>
    <name evidence="3" type="ORF">Vbra_11055</name>
</gene>
<protein>
    <recommendedName>
        <fullName evidence="5">RxLR effector protein</fullName>
    </recommendedName>
</protein>
<feature type="compositionally biased region" description="Basic and acidic residues" evidence="1">
    <location>
        <begin position="56"/>
        <end position="70"/>
    </location>
</feature>
<evidence type="ECO:0000313" key="3">
    <source>
        <dbReference type="EMBL" id="CEL92671.1"/>
    </source>
</evidence>
<name>A0A0G4E9S6_VITBC</name>
<proteinExistence type="predicted"/>
<sequence length="70" mass="7349">MAPIAILAAILFCNAAASNVEEMAAGHEAHVTNNKSTCPHSFVEDTQTLAKAKHPTSKESDVVSDASRGR</sequence>
<feature type="region of interest" description="Disordered" evidence="1">
    <location>
        <begin position="48"/>
        <end position="70"/>
    </location>
</feature>
<organism evidence="3 4">
    <name type="scientific">Vitrella brassicaformis (strain CCMP3155)</name>
    <dbReference type="NCBI Taxonomy" id="1169540"/>
    <lineage>
        <taxon>Eukaryota</taxon>
        <taxon>Sar</taxon>
        <taxon>Alveolata</taxon>
        <taxon>Colpodellida</taxon>
        <taxon>Vitrellaceae</taxon>
        <taxon>Vitrella</taxon>
    </lineage>
</organism>
<dbReference type="VEuPathDB" id="CryptoDB:Vbra_11055"/>
<feature type="chain" id="PRO_5005187042" description="RxLR effector protein" evidence="2">
    <location>
        <begin position="18"/>
        <end position="70"/>
    </location>
</feature>
<keyword evidence="2" id="KW-0732">Signal</keyword>
<evidence type="ECO:0000256" key="2">
    <source>
        <dbReference type="SAM" id="SignalP"/>
    </source>
</evidence>
<feature type="signal peptide" evidence="2">
    <location>
        <begin position="1"/>
        <end position="17"/>
    </location>
</feature>
<evidence type="ECO:0000256" key="1">
    <source>
        <dbReference type="SAM" id="MobiDB-lite"/>
    </source>
</evidence>